<feature type="domain" description="Major facilitator superfamily (MFS) profile" evidence="8">
    <location>
        <begin position="10"/>
        <end position="402"/>
    </location>
</feature>
<feature type="transmembrane region" description="Helical" evidence="7">
    <location>
        <begin position="295"/>
        <end position="317"/>
    </location>
</feature>
<feature type="transmembrane region" description="Helical" evidence="7">
    <location>
        <begin position="272"/>
        <end position="289"/>
    </location>
</feature>
<dbReference type="InterPro" id="IPR051788">
    <property type="entry name" value="MFS_Transporter"/>
</dbReference>
<dbReference type="OrthoDB" id="9783757at2"/>
<name>A0A1H7HFI6_9BACT</name>
<dbReference type="InterPro" id="IPR020846">
    <property type="entry name" value="MFS_dom"/>
</dbReference>
<evidence type="ECO:0000256" key="5">
    <source>
        <dbReference type="ARBA" id="ARBA00022989"/>
    </source>
</evidence>
<keyword evidence="3" id="KW-0813">Transport</keyword>
<dbReference type="GO" id="GO:0016020">
    <property type="term" value="C:membrane"/>
    <property type="evidence" value="ECO:0007669"/>
    <property type="project" value="TreeGrafter"/>
</dbReference>
<evidence type="ECO:0000313" key="10">
    <source>
        <dbReference type="Proteomes" id="UP000198984"/>
    </source>
</evidence>
<comment type="similarity">
    <text evidence="2">Belongs to the major facilitator superfamily.</text>
</comment>
<dbReference type="InterPro" id="IPR011701">
    <property type="entry name" value="MFS"/>
</dbReference>
<feature type="transmembrane region" description="Helical" evidence="7">
    <location>
        <begin position="162"/>
        <end position="183"/>
    </location>
</feature>
<dbReference type="PANTHER" id="PTHR23514">
    <property type="entry name" value="BYPASS OF STOP CODON PROTEIN 6"/>
    <property type="match status" value="1"/>
</dbReference>
<dbReference type="STRING" id="573321.SAMN04488505_101279"/>
<dbReference type="EMBL" id="FOBB01000001">
    <property type="protein sequence ID" value="SEK48202.1"/>
    <property type="molecule type" value="Genomic_DNA"/>
</dbReference>
<feature type="transmembrane region" description="Helical" evidence="7">
    <location>
        <begin position="45"/>
        <end position="64"/>
    </location>
</feature>
<feature type="transmembrane region" description="Helical" evidence="7">
    <location>
        <begin position="377"/>
        <end position="396"/>
    </location>
</feature>
<feature type="transmembrane region" description="Helical" evidence="7">
    <location>
        <begin position="137"/>
        <end position="156"/>
    </location>
</feature>
<keyword evidence="6 7" id="KW-0472">Membrane</keyword>
<evidence type="ECO:0000313" key="9">
    <source>
        <dbReference type="EMBL" id="SEK48202.1"/>
    </source>
</evidence>
<comment type="subcellular location">
    <subcellularLocation>
        <location evidence="1">Endomembrane system</location>
        <topology evidence="1">Multi-pass membrane protein</topology>
    </subcellularLocation>
</comment>
<feature type="transmembrane region" description="Helical" evidence="7">
    <location>
        <begin position="204"/>
        <end position="221"/>
    </location>
</feature>
<accession>A0A1H7HFI6</accession>
<protein>
    <submittedName>
        <fullName evidence="9">Fucose permease</fullName>
    </submittedName>
</protein>
<reference evidence="9 10" key="1">
    <citation type="submission" date="2016-10" db="EMBL/GenBank/DDBJ databases">
        <authorList>
            <person name="de Groot N.N."/>
        </authorList>
    </citation>
    <scope>NUCLEOTIDE SEQUENCE [LARGE SCALE GENOMIC DNA]</scope>
    <source>
        <strain evidence="9 10">DSM 21039</strain>
    </source>
</reference>
<dbReference type="Gene3D" id="1.20.1250.20">
    <property type="entry name" value="MFS general substrate transporter like domains"/>
    <property type="match status" value="2"/>
</dbReference>
<dbReference type="PROSITE" id="PS50850">
    <property type="entry name" value="MFS"/>
    <property type="match status" value="1"/>
</dbReference>
<feature type="transmembrane region" description="Helical" evidence="7">
    <location>
        <begin position="329"/>
        <end position="351"/>
    </location>
</feature>
<dbReference type="Pfam" id="PF07690">
    <property type="entry name" value="MFS_1"/>
    <property type="match status" value="1"/>
</dbReference>
<evidence type="ECO:0000256" key="2">
    <source>
        <dbReference type="ARBA" id="ARBA00008335"/>
    </source>
</evidence>
<evidence type="ECO:0000256" key="1">
    <source>
        <dbReference type="ARBA" id="ARBA00004127"/>
    </source>
</evidence>
<organism evidence="9 10">
    <name type="scientific">Chitinophaga rupis</name>
    <dbReference type="NCBI Taxonomy" id="573321"/>
    <lineage>
        <taxon>Bacteria</taxon>
        <taxon>Pseudomonadati</taxon>
        <taxon>Bacteroidota</taxon>
        <taxon>Chitinophagia</taxon>
        <taxon>Chitinophagales</taxon>
        <taxon>Chitinophagaceae</taxon>
        <taxon>Chitinophaga</taxon>
    </lineage>
</organism>
<dbReference type="RefSeq" id="WP_089906363.1">
    <property type="nucleotide sequence ID" value="NZ_FOBB01000001.1"/>
</dbReference>
<keyword evidence="4 7" id="KW-0812">Transmembrane</keyword>
<evidence type="ECO:0000256" key="4">
    <source>
        <dbReference type="ARBA" id="ARBA00022692"/>
    </source>
</evidence>
<proteinExistence type="inferred from homology"/>
<dbReference type="GO" id="GO:0022857">
    <property type="term" value="F:transmembrane transporter activity"/>
    <property type="evidence" value="ECO:0007669"/>
    <property type="project" value="InterPro"/>
</dbReference>
<evidence type="ECO:0000259" key="8">
    <source>
        <dbReference type="PROSITE" id="PS50850"/>
    </source>
</evidence>
<dbReference type="PANTHER" id="PTHR23514:SF3">
    <property type="entry name" value="BYPASS OF STOP CODON PROTEIN 6"/>
    <property type="match status" value="1"/>
</dbReference>
<keyword evidence="10" id="KW-1185">Reference proteome</keyword>
<dbReference type="GO" id="GO:0012505">
    <property type="term" value="C:endomembrane system"/>
    <property type="evidence" value="ECO:0007669"/>
    <property type="project" value="UniProtKB-SubCell"/>
</dbReference>
<evidence type="ECO:0000256" key="7">
    <source>
        <dbReference type="SAM" id="Phobius"/>
    </source>
</evidence>
<dbReference type="Proteomes" id="UP000198984">
    <property type="component" value="Unassembled WGS sequence"/>
</dbReference>
<dbReference type="SUPFAM" id="SSF103473">
    <property type="entry name" value="MFS general substrate transporter"/>
    <property type="match status" value="1"/>
</dbReference>
<dbReference type="InterPro" id="IPR036259">
    <property type="entry name" value="MFS_trans_sf"/>
</dbReference>
<dbReference type="AlphaFoldDB" id="A0A1H7HFI6"/>
<evidence type="ECO:0000256" key="3">
    <source>
        <dbReference type="ARBA" id="ARBA00022448"/>
    </source>
</evidence>
<gene>
    <name evidence="9" type="ORF">SAMN04488505_101279</name>
</gene>
<sequence length="416" mass="45047">MENLIQSKKLFYTSCLALIVTAMTFAIRAKIMTMWGTDFKLTGEQVGLIAGTAFWGFTLAQIIGGPLIDIVGMRKILTLAFVGHLLGVAVTIFATSFWTLFLGTLLIGIANGSVEAACNPLVATIYSTQKTKMLNRFHMWFPGGNVIGGLIAYFMIDALHLSWQALMGVLLVPALIYGVLFLTQRFPQTERAASGISYKGMLKACVGPLFIFMVLCMFLTASTELGTSQWIEALLKQVGVSAILVFVFINFIMAIGRLFAGPVVHRLNPAGMLLFSAVFATLGLFWLSHASGYEAFAAAAVFAVGVCYFWPTMLGFVSEYIPETGALGLNIMGGAGMLSVAIILPFMGSWYDGNKAKALQQGADQVAAELQAGRDTMMTVIILPVILIVAFLFLFLKFRKKSKVSLTQTQPAAQTI</sequence>
<feature type="transmembrane region" description="Helical" evidence="7">
    <location>
        <begin position="241"/>
        <end position="260"/>
    </location>
</feature>
<evidence type="ECO:0000256" key="6">
    <source>
        <dbReference type="ARBA" id="ARBA00023136"/>
    </source>
</evidence>
<keyword evidence="5 7" id="KW-1133">Transmembrane helix</keyword>